<dbReference type="Pfam" id="PF25999">
    <property type="entry name" value="SYNRG_C"/>
    <property type="match status" value="1"/>
</dbReference>
<dbReference type="Pfam" id="PF12763">
    <property type="entry name" value="EH"/>
    <property type="match status" value="1"/>
</dbReference>
<proteinExistence type="predicted"/>
<sequence>MDKQINQQLPNWLWQNSPMLPQVYRVIWDHVKEDRSTINGINEKYLVDTNKVFPLLLTSQLPTEVLGFIWSLANKKYAGQLTEQELYIVLSLIALAQTSYSFNNLDILHMLPGPPTPSLNLAVLNPIKINTIDNFTSQRTDTNKKYTPVDSNLDLKLTQKPQKLGAIETKDVDLSDDFTEFQSATVVSPSLPTKIDTKLGSAIGSRLANHNLLSGPKKLQDKQIKKTNNKITINQCKTSVNNFNQDLATLSNDLNNCERVGDLFPTCMIKNEAKTFILNDTVIRNDMSIPVERNNITFNEKKNDPIDLMNLQSVEDKYSALRILVDEPKIESIDNDKTADDDDNILDDFGDFVSAKNTDTTDVNQLDSSIDLFTDFENFLPSCGDHKSEISLVQETIEAFAQLEINSSPEKTLDYLEEKYEATIDPDKIIQRDIDKSFNQIKKSKSMQSLDLNLCLEKDVDVDKEIKNMHEMIYWEWKQYMESCVLLLQFAANIFTSITSDIVLEEVLKSSKGYNFLCNLAEIAAVCRRVNYSHKEMDINIMGFDDLLMDIDKIWAQMEPFYTNIPIVTELPAWPSRQDQSPTCALCLTVITSDNILFNDNHYHATCANLWLNCVNNNLPILRYPINNSHGILTGGTH</sequence>
<dbReference type="GO" id="GO:0030130">
    <property type="term" value="C:clathrin coat of trans-Golgi network vesicle"/>
    <property type="evidence" value="ECO:0007669"/>
    <property type="project" value="TreeGrafter"/>
</dbReference>
<dbReference type="PROSITE" id="PS50031">
    <property type="entry name" value="EH"/>
    <property type="match status" value="1"/>
</dbReference>
<keyword evidence="3" id="KW-1185">Reference proteome</keyword>
<evidence type="ECO:0000259" key="1">
    <source>
        <dbReference type="PROSITE" id="PS50031"/>
    </source>
</evidence>
<dbReference type="Proteomes" id="UP000639338">
    <property type="component" value="Unassembled WGS sequence"/>
</dbReference>
<gene>
    <name evidence="2" type="ORF">HCN44_003748</name>
</gene>
<feature type="domain" description="EH" evidence="1">
    <location>
        <begin position="54"/>
        <end position="122"/>
    </location>
</feature>
<dbReference type="InterPro" id="IPR059024">
    <property type="entry name" value="SYNRG_C"/>
</dbReference>
<reference evidence="2 3" key="1">
    <citation type="submission" date="2020-08" db="EMBL/GenBank/DDBJ databases">
        <title>Aphidius gifuensis genome sequencing and assembly.</title>
        <authorList>
            <person name="Du Z."/>
        </authorList>
    </citation>
    <scope>NUCLEOTIDE SEQUENCE [LARGE SCALE GENOMIC DNA]</scope>
    <source>
        <strain evidence="2">YNYX2018</strain>
        <tissue evidence="2">Adults</tissue>
    </source>
</reference>
<evidence type="ECO:0000313" key="3">
    <source>
        <dbReference type="Proteomes" id="UP000639338"/>
    </source>
</evidence>
<dbReference type="OrthoDB" id="524326at2759"/>
<dbReference type="Gene3D" id="1.10.238.10">
    <property type="entry name" value="EF-hand"/>
    <property type="match status" value="1"/>
</dbReference>
<organism evidence="2 3">
    <name type="scientific">Aphidius gifuensis</name>
    <name type="common">Parasitoid wasp</name>
    <dbReference type="NCBI Taxonomy" id="684658"/>
    <lineage>
        <taxon>Eukaryota</taxon>
        <taxon>Metazoa</taxon>
        <taxon>Ecdysozoa</taxon>
        <taxon>Arthropoda</taxon>
        <taxon>Hexapoda</taxon>
        <taxon>Insecta</taxon>
        <taxon>Pterygota</taxon>
        <taxon>Neoptera</taxon>
        <taxon>Endopterygota</taxon>
        <taxon>Hymenoptera</taxon>
        <taxon>Apocrita</taxon>
        <taxon>Ichneumonoidea</taxon>
        <taxon>Braconidae</taxon>
        <taxon>Aphidiinae</taxon>
        <taxon>Aphidius</taxon>
    </lineage>
</organism>
<dbReference type="PANTHER" id="PTHR15463:SF2">
    <property type="entry name" value="SYNERGIN GAMMA"/>
    <property type="match status" value="1"/>
</dbReference>
<evidence type="ECO:0000313" key="2">
    <source>
        <dbReference type="EMBL" id="KAF7987885.1"/>
    </source>
</evidence>
<dbReference type="PANTHER" id="PTHR15463">
    <property type="entry name" value="AP1 GAMMA SUBUNIT BINDING PROTEIN 1"/>
    <property type="match status" value="1"/>
</dbReference>
<dbReference type="InterPro" id="IPR000261">
    <property type="entry name" value="EH_dom"/>
</dbReference>
<accession>A0A834XJD0</accession>
<dbReference type="SUPFAM" id="SSF47473">
    <property type="entry name" value="EF-hand"/>
    <property type="match status" value="1"/>
</dbReference>
<dbReference type="InterPro" id="IPR039656">
    <property type="entry name" value="SYNRG"/>
</dbReference>
<name>A0A834XJD0_APHGI</name>
<comment type="caution">
    <text evidence="2">The sequence shown here is derived from an EMBL/GenBank/DDBJ whole genome shotgun (WGS) entry which is preliminary data.</text>
</comment>
<protein>
    <recommendedName>
        <fullName evidence="1">EH domain-containing protein</fullName>
    </recommendedName>
</protein>
<dbReference type="InterPro" id="IPR011992">
    <property type="entry name" value="EF-hand-dom_pair"/>
</dbReference>
<dbReference type="AlphaFoldDB" id="A0A834XJD0"/>
<dbReference type="EMBL" id="JACMRX010000006">
    <property type="protein sequence ID" value="KAF7987885.1"/>
    <property type="molecule type" value="Genomic_DNA"/>
</dbReference>